<dbReference type="GO" id="GO:0006355">
    <property type="term" value="P:regulation of DNA-templated transcription"/>
    <property type="evidence" value="ECO:0007669"/>
    <property type="project" value="TreeGrafter"/>
</dbReference>
<feature type="compositionally biased region" description="Polar residues" evidence="4">
    <location>
        <begin position="1"/>
        <end position="12"/>
    </location>
</feature>
<evidence type="ECO:0000256" key="4">
    <source>
        <dbReference type="SAM" id="MobiDB-lite"/>
    </source>
</evidence>
<keyword evidence="6" id="KW-1185">Reference proteome</keyword>
<evidence type="ECO:0000256" key="1">
    <source>
        <dbReference type="ARBA" id="ARBA00023015"/>
    </source>
</evidence>
<dbReference type="GO" id="GO:0003712">
    <property type="term" value="F:transcription coregulator activity"/>
    <property type="evidence" value="ECO:0007669"/>
    <property type="project" value="TreeGrafter"/>
</dbReference>
<protein>
    <recommendedName>
        <fullName evidence="7">GON-4-like protein</fullName>
    </recommendedName>
</protein>
<evidence type="ECO:0000256" key="3">
    <source>
        <dbReference type="ARBA" id="ARBA00023242"/>
    </source>
</evidence>
<keyword evidence="2" id="KW-0804">Transcription</keyword>
<dbReference type="PANTHER" id="PTHR16088:SF3">
    <property type="entry name" value="GON-4-LIKE PROTEIN"/>
    <property type="match status" value="1"/>
</dbReference>
<keyword evidence="3" id="KW-0539">Nucleus</keyword>
<dbReference type="GO" id="GO:0005634">
    <property type="term" value="C:nucleus"/>
    <property type="evidence" value="ECO:0007669"/>
    <property type="project" value="TreeGrafter"/>
</dbReference>
<feature type="region of interest" description="Disordered" evidence="4">
    <location>
        <begin position="147"/>
        <end position="189"/>
    </location>
</feature>
<sequence length="646" mass="74269">MEYVCNTSLANHTESDSDSSSTDSNLEINIERIIIPGCVTSPKSINENDIEMFEDRIIEKRNKNKFSNNKSVINQQTLPAAAEHGQSVIIETKDIHKNKDFVPQRKLTRAKTKELLSSATIPSVAPYWIPQPPPSETHILIGEDLKEDDSGDEYVPGDEDDKSAASESDTSSLPPPTPPTPISLEDIGTHTTYTDDGVFKIPPPKFTDETEHVANIALRTRSKINLSSTPLEDIEKSFIPPDITTDMYDLDCDDDVWKDFLKTFTQPLDEMNRPNDDEEHDPEYNILADEINELDEEEIRIDRGVKVTKKEIKKLWDELFDYLQDMSHIPEGVENQQLTETDFPLNGNGFIASSDQLKLKGQPENVTKEPKVVQIQQHQLNILEQQMRQHIQMLTQNFLLTYSVPGFHEKSFQFRDHLMDLKKHADGRDMSVFKQSNLLPAIKVVDDWIKLFAENVKEVVDCREHVTTEMAKSMQYKLAGNTAYILTFPRLLLETVGKSDVFMYPYLLPKVPFRLEQFFGNKTKFTDAEDRLLVFGLDDFTKMLEEEKKSEKIKLKEKVALVQQFIMPHRKVQVLMRHIFKSKHPKSTPNPIQQYFTLGTLSAVTHLLYPNPVLPPCQRLPGELPYQWRMFLYQETLKPILPKPVR</sequence>
<feature type="region of interest" description="Disordered" evidence="4">
    <location>
        <begin position="1"/>
        <end position="24"/>
    </location>
</feature>
<accession>A0A834HZZ8</accession>
<dbReference type="AlphaFoldDB" id="A0A834HZZ8"/>
<dbReference type="Proteomes" id="UP000625711">
    <property type="component" value="Unassembled WGS sequence"/>
</dbReference>
<name>A0A834HZZ8_RHYFE</name>
<evidence type="ECO:0000256" key="2">
    <source>
        <dbReference type="ARBA" id="ARBA00023163"/>
    </source>
</evidence>
<feature type="compositionally biased region" description="Acidic residues" evidence="4">
    <location>
        <begin position="147"/>
        <end position="161"/>
    </location>
</feature>
<organism evidence="5 6">
    <name type="scientific">Rhynchophorus ferrugineus</name>
    <name type="common">Red palm weevil</name>
    <name type="synonym">Curculio ferrugineus</name>
    <dbReference type="NCBI Taxonomy" id="354439"/>
    <lineage>
        <taxon>Eukaryota</taxon>
        <taxon>Metazoa</taxon>
        <taxon>Ecdysozoa</taxon>
        <taxon>Arthropoda</taxon>
        <taxon>Hexapoda</taxon>
        <taxon>Insecta</taxon>
        <taxon>Pterygota</taxon>
        <taxon>Neoptera</taxon>
        <taxon>Endopterygota</taxon>
        <taxon>Coleoptera</taxon>
        <taxon>Polyphaga</taxon>
        <taxon>Cucujiformia</taxon>
        <taxon>Curculionidae</taxon>
        <taxon>Dryophthorinae</taxon>
        <taxon>Rhynchophorus</taxon>
    </lineage>
</organism>
<evidence type="ECO:0008006" key="7">
    <source>
        <dbReference type="Google" id="ProtNLM"/>
    </source>
</evidence>
<proteinExistence type="predicted"/>
<dbReference type="OrthoDB" id="6257037at2759"/>
<gene>
    <name evidence="5" type="ORF">GWI33_023031</name>
</gene>
<dbReference type="InterPro" id="IPR052435">
    <property type="entry name" value="YY1-Transcr_Regul"/>
</dbReference>
<comment type="caution">
    <text evidence="5">The sequence shown here is derived from an EMBL/GenBank/DDBJ whole genome shotgun (WGS) entry which is preliminary data.</text>
</comment>
<dbReference type="PANTHER" id="PTHR16088">
    <property type="entry name" value="YY1 ASSOCIATED PROTEIN-RELATED"/>
    <property type="match status" value="1"/>
</dbReference>
<evidence type="ECO:0000313" key="5">
    <source>
        <dbReference type="EMBL" id="KAF7264582.1"/>
    </source>
</evidence>
<reference evidence="5" key="1">
    <citation type="submission" date="2020-08" db="EMBL/GenBank/DDBJ databases">
        <title>Genome sequencing and assembly of the red palm weevil Rhynchophorus ferrugineus.</title>
        <authorList>
            <person name="Dias G.B."/>
            <person name="Bergman C.M."/>
            <person name="Manee M."/>
        </authorList>
    </citation>
    <scope>NUCLEOTIDE SEQUENCE</scope>
    <source>
        <strain evidence="5">AA-2017</strain>
        <tissue evidence="5">Whole larva</tissue>
    </source>
</reference>
<evidence type="ECO:0000313" key="6">
    <source>
        <dbReference type="Proteomes" id="UP000625711"/>
    </source>
</evidence>
<keyword evidence="1" id="KW-0805">Transcription regulation</keyword>
<dbReference type="EMBL" id="JAACXV010016617">
    <property type="protein sequence ID" value="KAF7264582.1"/>
    <property type="molecule type" value="Genomic_DNA"/>
</dbReference>